<organism evidence="10 11">
    <name type="scientific">Vasconcelosia minhoensis LEGE 07310</name>
    <dbReference type="NCBI Taxonomy" id="915328"/>
    <lineage>
        <taxon>Bacteria</taxon>
        <taxon>Bacillati</taxon>
        <taxon>Cyanobacteriota</taxon>
        <taxon>Cyanophyceae</taxon>
        <taxon>Nodosilineales</taxon>
        <taxon>Cymatolegaceae</taxon>
        <taxon>Vasconcelosia</taxon>
        <taxon>Vasconcelosia minhoensis</taxon>
    </lineage>
</organism>
<evidence type="ECO:0000256" key="3">
    <source>
        <dbReference type="ARBA" id="ARBA00022694"/>
    </source>
</evidence>
<keyword evidence="3 7" id="KW-0819">tRNA processing</keyword>
<evidence type="ECO:0000259" key="9">
    <source>
        <dbReference type="Pfam" id="PF09179"/>
    </source>
</evidence>
<evidence type="ECO:0000256" key="2">
    <source>
        <dbReference type="ARBA" id="ARBA00022598"/>
    </source>
</evidence>
<dbReference type="GO" id="GO:0005737">
    <property type="term" value="C:cytoplasm"/>
    <property type="evidence" value="ECO:0007669"/>
    <property type="project" value="UniProtKB-SubCell"/>
</dbReference>
<dbReference type="HAMAP" id="MF_01161">
    <property type="entry name" value="tRNA_Ile_lys_synt"/>
    <property type="match status" value="1"/>
</dbReference>
<dbReference type="InterPro" id="IPR014729">
    <property type="entry name" value="Rossmann-like_a/b/a_fold"/>
</dbReference>
<dbReference type="CDD" id="cd01992">
    <property type="entry name" value="TilS_N"/>
    <property type="match status" value="1"/>
</dbReference>
<comment type="similarity">
    <text evidence="7">Belongs to the tRNA(Ile)-lysidine synthase family.</text>
</comment>
<evidence type="ECO:0000313" key="11">
    <source>
        <dbReference type="Proteomes" id="UP000636505"/>
    </source>
</evidence>
<dbReference type="Pfam" id="PF01171">
    <property type="entry name" value="ATP_bind_3"/>
    <property type="match status" value="1"/>
</dbReference>
<feature type="domain" description="tRNA(Ile)-lysidine/2-thiocytidine synthase N-terminal" evidence="8">
    <location>
        <begin position="27"/>
        <end position="207"/>
    </location>
</feature>
<dbReference type="EMBL" id="JADEXG010000010">
    <property type="protein sequence ID" value="MBE9076852.1"/>
    <property type="molecule type" value="Genomic_DNA"/>
</dbReference>
<evidence type="ECO:0000256" key="7">
    <source>
        <dbReference type="HAMAP-Rule" id="MF_01161"/>
    </source>
</evidence>
<keyword evidence="5 7" id="KW-0067">ATP-binding</keyword>
<feature type="binding site" evidence="7">
    <location>
        <begin position="32"/>
        <end position="37"/>
    </location>
    <ligand>
        <name>ATP</name>
        <dbReference type="ChEBI" id="CHEBI:30616"/>
    </ligand>
</feature>
<dbReference type="GO" id="GO:0005524">
    <property type="term" value="F:ATP binding"/>
    <property type="evidence" value="ECO:0007669"/>
    <property type="project" value="UniProtKB-UniRule"/>
</dbReference>
<dbReference type="SUPFAM" id="SSF82829">
    <property type="entry name" value="MesJ substrate recognition domain-like"/>
    <property type="match status" value="1"/>
</dbReference>
<comment type="catalytic activity">
    <reaction evidence="6 7">
        <text>cytidine(34) in tRNA(Ile2) + L-lysine + ATP = lysidine(34) in tRNA(Ile2) + AMP + diphosphate + H(+)</text>
        <dbReference type="Rhea" id="RHEA:43744"/>
        <dbReference type="Rhea" id="RHEA-COMP:10625"/>
        <dbReference type="Rhea" id="RHEA-COMP:10670"/>
        <dbReference type="ChEBI" id="CHEBI:15378"/>
        <dbReference type="ChEBI" id="CHEBI:30616"/>
        <dbReference type="ChEBI" id="CHEBI:32551"/>
        <dbReference type="ChEBI" id="CHEBI:33019"/>
        <dbReference type="ChEBI" id="CHEBI:82748"/>
        <dbReference type="ChEBI" id="CHEBI:83665"/>
        <dbReference type="ChEBI" id="CHEBI:456215"/>
        <dbReference type="EC" id="6.3.4.19"/>
    </reaction>
</comment>
<dbReference type="NCBIfam" id="TIGR02432">
    <property type="entry name" value="lysidine_TilS_N"/>
    <property type="match status" value="1"/>
</dbReference>
<name>A0A8J7DAV0_9CYAN</name>
<dbReference type="PANTHER" id="PTHR43033">
    <property type="entry name" value="TRNA(ILE)-LYSIDINE SYNTHASE-RELATED"/>
    <property type="match status" value="1"/>
</dbReference>
<evidence type="ECO:0000256" key="1">
    <source>
        <dbReference type="ARBA" id="ARBA00022490"/>
    </source>
</evidence>
<dbReference type="Gene3D" id="1.20.59.20">
    <property type="match status" value="1"/>
</dbReference>
<evidence type="ECO:0000256" key="6">
    <source>
        <dbReference type="ARBA" id="ARBA00048539"/>
    </source>
</evidence>
<dbReference type="RefSeq" id="WP_193905516.1">
    <property type="nucleotide sequence ID" value="NZ_JADEXG010000010.1"/>
</dbReference>
<feature type="domain" description="tRNA(Ile)-lysidine synthase substrate-binding" evidence="9">
    <location>
        <begin position="264"/>
        <end position="322"/>
    </location>
</feature>
<dbReference type="EC" id="6.3.4.19" evidence="7"/>
<evidence type="ECO:0000259" key="8">
    <source>
        <dbReference type="Pfam" id="PF01171"/>
    </source>
</evidence>
<dbReference type="InterPro" id="IPR015262">
    <property type="entry name" value="tRNA_Ile_lys_synt_subst-bd"/>
</dbReference>
<dbReference type="InterPro" id="IPR012094">
    <property type="entry name" value="tRNA_Ile_lys_synt"/>
</dbReference>
<proteinExistence type="inferred from homology"/>
<accession>A0A8J7DAV0</accession>
<dbReference type="Proteomes" id="UP000636505">
    <property type="component" value="Unassembled WGS sequence"/>
</dbReference>
<protein>
    <recommendedName>
        <fullName evidence="7">tRNA(Ile)-lysidine synthase</fullName>
        <ecNumber evidence="7">6.3.4.19</ecNumber>
    </recommendedName>
    <alternativeName>
        <fullName evidence="7">tRNA(Ile)-2-lysyl-cytidine synthase</fullName>
    </alternativeName>
    <alternativeName>
        <fullName evidence="7">tRNA(Ile)-lysidine synthetase</fullName>
    </alternativeName>
</protein>
<dbReference type="InterPro" id="IPR011063">
    <property type="entry name" value="TilS/TtcA_N"/>
</dbReference>
<comment type="function">
    <text evidence="7">Ligates lysine onto the cytidine present at position 34 of the AUA codon-specific tRNA(Ile) that contains the anticodon CAU, in an ATP-dependent manner. Cytidine is converted to lysidine, thus changing the amino acid specificity of the tRNA from methionine to isoleucine.</text>
</comment>
<evidence type="ECO:0000256" key="5">
    <source>
        <dbReference type="ARBA" id="ARBA00022840"/>
    </source>
</evidence>
<comment type="caution">
    <text evidence="10">The sequence shown here is derived from an EMBL/GenBank/DDBJ whole genome shotgun (WGS) entry which is preliminary data.</text>
</comment>
<reference evidence="10" key="1">
    <citation type="submission" date="2020-10" db="EMBL/GenBank/DDBJ databases">
        <authorList>
            <person name="Castelo-Branco R."/>
            <person name="Eusebio N."/>
            <person name="Adriana R."/>
            <person name="Vieira A."/>
            <person name="Brugerolle De Fraissinette N."/>
            <person name="Rezende De Castro R."/>
            <person name="Schneider M.P."/>
            <person name="Vasconcelos V."/>
            <person name="Leao P.N."/>
        </authorList>
    </citation>
    <scope>NUCLEOTIDE SEQUENCE</scope>
    <source>
        <strain evidence="10">LEGE 07310</strain>
    </source>
</reference>
<evidence type="ECO:0000313" key="10">
    <source>
        <dbReference type="EMBL" id="MBE9076852.1"/>
    </source>
</evidence>
<dbReference type="AlphaFoldDB" id="A0A8J7DAV0"/>
<sequence length="345" mass="38687">MKPWHPLQARLHRQLKTRALLPRQSSILIAVSGGQDSLCLAQLLMGLQPHWGWRLAIVHGDHGWRPDSAANAAHVVGLAQQWQLPVWVETAKVPPASEAAARRWRYQTFEALAQQHGYSTIVTGHTASDRAETTLYNLIRGSGLDGLQSLTWTRSLSPTAPHLTLVRPLLAFTRQETGCFCQEQGLPIWTDSSNEDLGFRRNRLRRELLPYIRQHFNPQAERALAQTAEIVTAEVAYLDAETDGWYERAVTPHTQPSAWEMSQSVLQQAPLALRRRLCRRLLQAALNQSPSFDQVEKLSALANSPNGSQTDPFPGGAIAIVRQGSIWLVPSEDDARKLYKTKQLR</sequence>
<dbReference type="SUPFAM" id="SSF52402">
    <property type="entry name" value="Adenine nucleotide alpha hydrolases-like"/>
    <property type="match status" value="1"/>
</dbReference>
<dbReference type="InterPro" id="IPR012795">
    <property type="entry name" value="tRNA_Ile_lys_synt_N"/>
</dbReference>
<comment type="domain">
    <text evidence="7">The N-terminal region contains the highly conserved SGGXDS motif, predicted to be a P-loop motif involved in ATP binding.</text>
</comment>
<evidence type="ECO:0000256" key="4">
    <source>
        <dbReference type="ARBA" id="ARBA00022741"/>
    </source>
</evidence>
<dbReference type="PANTHER" id="PTHR43033:SF1">
    <property type="entry name" value="TRNA(ILE)-LYSIDINE SYNTHASE-RELATED"/>
    <property type="match status" value="1"/>
</dbReference>
<dbReference type="Pfam" id="PF09179">
    <property type="entry name" value="TilS"/>
    <property type="match status" value="1"/>
</dbReference>
<keyword evidence="4 7" id="KW-0547">Nucleotide-binding</keyword>
<dbReference type="GO" id="GO:0032267">
    <property type="term" value="F:tRNA(Ile)-lysidine synthase activity"/>
    <property type="evidence" value="ECO:0007669"/>
    <property type="project" value="UniProtKB-EC"/>
</dbReference>
<dbReference type="GO" id="GO:0006400">
    <property type="term" value="P:tRNA modification"/>
    <property type="evidence" value="ECO:0007669"/>
    <property type="project" value="UniProtKB-UniRule"/>
</dbReference>
<keyword evidence="2 7" id="KW-0436">Ligase</keyword>
<keyword evidence="11" id="KW-1185">Reference proteome</keyword>
<keyword evidence="1 7" id="KW-0963">Cytoplasm</keyword>
<gene>
    <name evidence="7 10" type="primary">tilS</name>
    <name evidence="10" type="ORF">IQ241_06005</name>
</gene>
<comment type="subcellular location">
    <subcellularLocation>
        <location evidence="7">Cytoplasm</location>
    </subcellularLocation>
</comment>
<dbReference type="Gene3D" id="3.40.50.620">
    <property type="entry name" value="HUPs"/>
    <property type="match status" value="1"/>
</dbReference>